<comment type="function">
    <text evidence="7">Catalyzes the dehydration of methylthioribulose-1-phosphate (MTRu-1-P) into 2,3-diketo-5-methylthiopentyl-1-phosphate (DK-MTP-1-P).</text>
</comment>
<organism evidence="9 10">
    <name type="scientific">Tuber aestivum</name>
    <name type="common">summer truffle</name>
    <dbReference type="NCBI Taxonomy" id="59557"/>
    <lineage>
        <taxon>Eukaryota</taxon>
        <taxon>Fungi</taxon>
        <taxon>Dikarya</taxon>
        <taxon>Ascomycota</taxon>
        <taxon>Pezizomycotina</taxon>
        <taxon>Pezizomycetes</taxon>
        <taxon>Pezizales</taxon>
        <taxon>Tuberaceae</taxon>
        <taxon>Tuber</taxon>
    </lineage>
</organism>
<dbReference type="InterPro" id="IPR017714">
    <property type="entry name" value="MethylthioRu-1-P_deHdtase_MtnB"/>
</dbReference>
<keyword evidence="5 7" id="KW-0486">Methionine biosynthesis</keyword>
<dbReference type="SMART" id="SM01007">
    <property type="entry name" value="Aldolase_II"/>
    <property type="match status" value="1"/>
</dbReference>
<gene>
    <name evidence="7" type="primary">MDE1</name>
    <name evidence="9" type="ORF">GSTUAT00009142001</name>
</gene>
<evidence type="ECO:0000256" key="7">
    <source>
        <dbReference type="HAMAP-Rule" id="MF_03116"/>
    </source>
</evidence>
<sequence>MGQGNSREKLVFSKDPNHPANLICSLCKNFYTLGWVTGTGGGISIRHESHVYLAPSGVQKERITPQDMFVMDFPTKTYLRSPPSLKPSACTPLFMASFTKRNAGACIHTHSQAAVLCTLLTKGSTWSIANVEQIKAIPRPSTGGYYGFFDKLVIPIIENTAREEDLTESLEKAIDEYPDTCAVLVRRHGVWVTFISSLSEVYHLRLGRHRLESKDSGRKVRIAIFHGGSVADLLLAVFKKSLDYLFQLAVEMVKLGMDPAGPITAAE</sequence>
<evidence type="ECO:0000256" key="6">
    <source>
        <dbReference type="ARBA" id="ARBA00023239"/>
    </source>
</evidence>
<evidence type="ECO:0000259" key="8">
    <source>
        <dbReference type="SMART" id="SM01007"/>
    </source>
</evidence>
<dbReference type="GO" id="GO:0019509">
    <property type="term" value="P:L-methionine salvage from methylthioadenosine"/>
    <property type="evidence" value="ECO:0007669"/>
    <property type="project" value="UniProtKB-UniRule"/>
</dbReference>
<dbReference type="SUPFAM" id="SSF53639">
    <property type="entry name" value="AraD/HMP-PK domain-like"/>
    <property type="match status" value="1"/>
</dbReference>
<evidence type="ECO:0000256" key="3">
    <source>
        <dbReference type="ARBA" id="ARBA00022723"/>
    </source>
</evidence>
<dbReference type="NCBIfam" id="TIGR03328">
    <property type="entry name" value="salvage_mtnB"/>
    <property type="match status" value="1"/>
</dbReference>
<dbReference type="GO" id="GO:0046570">
    <property type="term" value="F:methylthioribulose 1-phosphate dehydratase activity"/>
    <property type="evidence" value="ECO:0007669"/>
    <property type="project" value="UniProtKB-UniRule"/>
</dbReference>
<keyword evidence="2 7" id="KW-0028">Amino-acid biosynthesis</keyword>
<protein>
    <recommendedName>
        <fullName evidence="7">Methylthioribulose-1-phosphate dehydratase</fullName>
        <shortName evidence="7">MTRu-1-P dehydratase</shortName>
        <ecNumber evidence="7">4.2.1.109</ecNumber>
    </recommendedName>
</protein>
<feature type="binding site" evidence="7">
    <location>
        <position position="108"/>
    </location>
    <ligand>
        <name>Zn(2+)</name>
        <dbReference type="ChEBI" id="CHEBI:29105"/>
    </ligand>
</feature>
<keyword evidence="3 7" id="KW-0479">Metal-binding</keyword>
<dbReference type="FunFam" id="3.40.225.10:FF:000003">
    <property type="entry name" value="Methylthioribulose-1-phosphate dehydratase"/>
    <property type="match status" value="1"/>
</dbReference>
<comment type="pathway">
    <text evidence="7">Amino-acid biosynthesis; L-methionine biosynthesis via salvage pathway; L-methionine from S-methyl-5-thio-alpha-D-ribose 1-phosphate: step 2/6.</text>
</comment>
<feature type="binding site" evidence="7">
    <location>
        <position position="90"/>
    </location>
    <ligand>
        <name>substrate</name>
    </ligand>
</feature>
<dbReference type="Proteomes" id="UP001412239">
    <property type="component" value="Unassembled WGS sequence"/>
</dbReference>
<evidence type="ECO:0000256" key="2">
    <source>
        <dbReference type="ARBA" id="ARBA00022605"/>
    </source>
</evidence>
<dbReference type="EC" id="4.2.1.109" evidence="7"/>
<keyword evidence="1 7" id="KW-0963">Cytoplasm</keyword>
<dbReference type="EMBL" id="LN891357">
    <property type="protein sequence ID" value="CUS06778.1"/>
    <property type="molecule type" value="Genomic_DNA"/>
</dbReference>
<name>A0A292PJJ4_9PEZI</name>
<evidence type="ECO:0000256" key="5">
    <source>
        <dbReference type="ARBA" id="ARBA00023167"/>
    </source>
</evidence>
<keyword evidence="4 7" id="KW-0862">Zinc</keyword>
<evidence type="ECO:0000313" key="10">
    <source>
        <dbReference type="Proteomes" id="UP001412239"/>
    </source>
</evidence>
<dbReference type="Pfam" id="PF00596">
    <property type="entry name" value="Aldolase_II"/>
    <property type="match status" value="1"/>
</dbReference>
<dbReference type="UniPathway" id="UPA00904">
    <property type="reaction ID" value="UER00875"/>
</dbReference>
<dbReference type="PANTHER" id="PTHR10640">
    <property type="entry name" value="METHYLTHIORIBULOSE-1-PHOSPHATE DEHYDRATASE"/>
    <property type="match status" value="1"/>
</dbReference>
<proteinExistence type="inferred from homology"/>
<comment type="cofactor">
    <cofactor evidence="7">
        <name>Zn(2+)</name>
        <dbReference type="ChEBI" id="CHEBI:29105"/>
    </cofactor>
    <text evidence="7">Binds 1 zinc ion per subunit.</text>
</comment>
<dbReference type="InterPro" id="IPR036409">
    <property type="entry name" value="Aldolase_II/adducin_N_sf"/>
</dbReference>
<dbReference type="InterPro" id="IPR027514">
    <property type="entry name" value="Salvage_MtnB_euk"/>
</dbReference>
<evidence type="ECO:0000256" key="1">
    <source>
        <dbReference type="ARBA" id="ARBA00022490"/>
    </source>
</evidence>
<comment type="catalytic activity">
    <reaction evidence="7">
        <text>5-(methylsulfanyl)-D-ribulose 1-phosphate = 5-methylsulfanyl-2,3-dioxopentyl phosphate + H2O</text>
        <dbReference type="Rhea" id="RHEA:15549"/>
        <dbReference type="ChEBI" id="CHEBI:15377"/>
        <dbReference type="ChEBI" id="CHEBI:58548"/>
        <dbReference type="ChEBI" id="CHEBI:58828"/>
        <dbReference type="EC" id="4.2.1.109"/>
    </reaction>
</comment>
<feature type="domain" description="Class II aldolase/adducin N-terminal" evidence="8">
    <location>
        <begin position="21"/>
        <end position="203"/>
    </location>
</feature>
<dbReference type="GO" id="GO:0005737">
    <property type="term" value="C:cytoplasm"/>
    <property type="evidence" value="ECO:0007669"/>
    <property type="project" value="UniProtKB-SubCell"/>
</dbReference>
<feature type="active site" description="Proton donor/acceptor" evidence="7">
    <location>
        <position position="132"/>
    </location>
</feature>
<dbReference type="GO" id="GO:0008270">
    <property type="term" value="F:zinc ion binding"/>
    <property type="evidence" value="ECO:0007669"/>
    <property type="project" value="UniProtKB-UniRule"/>
</dbReference>
<comment type="subcellular location">
    <subcellularLocation>
        <location evidence="7">Cytoplasm</location>
    </subcellularLocation>
</comment>
<evidence type="ECO:0000313" key="9">
    <source>
        <dbReference type="EMBL" id="CUS06778.1"/>
    </source>
</evidence>
<dbReference type="Gene3D" id="3.40.225.10">
    <property type="entry name" value="Class II aldolase/adducin N-terminal domain"/>
    <property type="match status" value="1"/>
</dbReference>
<evidence type="ECO:0000256" key="4">
    <source>
        <dbReference type="ARBA" id="ARBA00022833"/>
    </source>
</evidence>
<keyword evidence="10" id="KW-1185">Reference proteome</keyword>
<feature type="binding site" evidence="7">
    <location>
        <position position="110"/>
    </location>
    <ligand>
        <name>Zn(2+)</name>
        <dbReference type="ChEBI" id="CHEBI:29105"/>
    </ligand>
</feature>
<dbReference type="AlphaFoldDB" id="A0A292PJJ4"/>
<comment type="similarity">
    <text evidence="7">Belongs to the aldolase class II family. MtnB subfamily.</text>
</comment>
<accession>A0A292PJJ4</accession>
<reference evidence="9" key="1">
    <citation type="submission" date="2015-10" db="EMBL/GenBank/DDBJ databases">
        <authorList>
            <person name="Regsiter A."/>
            <person name="william w."/>
        </authorList>
    </citation>
    <scope>NUCLEOTIDE SEQUENCE</scope>
    <source>
        <strain evidence="9">Montdore</strain>
    </source>
</reference>
<dbReference type="HAMAP" id="MF_03116">
    <property type="entry name" value="Salvage_MtnB_euk"/>
    <property type="match status" value="1"/>
</dbReference>
<dbReference type="PANTHER" id="PTHR10640:SF7">
    <property type="entry name" value="METHYLTHIORIBULOSE-1-PHOSPHATE DEHYDRATASE"/>
    <property type="match status" value="1"/>
</dbReference>
<dbReference type="InterPro" id="IPR001303">
    <property type="entry name" value="Aldolase_II/adducin_N"/>
</dbReference>
<feature type="binding site" evidence="7">
    <location>
        <position position="188"/>
    </location>
    <ligand>
        <name>Zn(2+)</name>
        <dbReference type="ChEBI" id="CHEBI:29105"/>
    </ligand>
</feature>
<keyword evidence="6 7" id="KW-0456">Lyase</keyword>